<gene>
    <name evidence="2" type="ORF">Maq22A_5p70200</name>
</gene>
<protein>
    <submittedName>
        <fullName evidence="2">Uncharacterized protein</fullName>
    </submittedName>
</protein>
<proteinExistence type="predicted"/>
<feature type="compositionally biased region" description="Pro residues" evidence="1">
    <location>
        <begin position="51"/>
        <end position="66"/>
    </location>
</feature>
<accession>A0A0C6FTN1</accession>
<reference evidence="2 3" key="1">
    <citation type="journal article" date="2015" name="Genome Announc.">
        <title>Complete Genome Sequence of Methylobacterium aquaticum Strain 22A, Isolated from Racomitrium japonicum Moss.</title>
        <authorList>
            <person name="Tani A."/>
            <person name="Ogura Y."/>
            <person name="Hayashi T."/>
            <person name="Kimbara K."/>
        </authorList>
    </citation>
    <scope>NUCLEOTIDE SEQUENCE [LARGE SCALE GENOMIC DNA]</scope>
    <source>
        <strain evidence="2 3">MA-22A</strain>
        <plasmid evidence="3">Plasmid pMaq22A_5p DNA</plasmid>
    </source>
</reference>
<geneLocation type="plasmid" evidence="3">
    <name>pMaq22A_5p DNA</name>
</geneLocation>
<keyword evidence="2" id="KW-0614">Plasmid</keyword>
<dbReference type="KEGG" id="maqu:Maq22A_5p70200"/>
<dbReference type="EMBL" id="AP014709">
    <property type="protein sequence ID" value="BAQ50462.1"/>
    <property type="molecule type" value="Genomic_DNA"/>
</dbReference>
<organism evidence="2 3">
    <name type="scientific">Methylobacterium aquaticum</name>
    <dbReference type="NCBI Taxonomy" id="270351"/>
    <lineage>
        <taxon>Bacteria</taxon>
        <taxon>Pseudomonadati</taxon>
        <taxon>Pseudomonadota</taxon>
        <taxon>Alphaproteobacteria</taxon>
        <taxon>Hyphomicrobiales</taxon>
        <taxon>Methylobacteriaceae</taxon>
        <taxon>Methylobacterium</taxon>
    </lineage>
</organism>
<sequence>MMSKPVFQPAPRPKPRTSPEEARQLAEAAEDLGFTRPSTAPEPERSAPEAPIAPHPLPASPNPPLPKRVSAQKDPALKFSIPEEVWTELRQRALDERVTVKFLVLRALARDGFAIDLDNLPEDGRRVR</sequence>
<dbReference type="PATRIC" id="fig|270351.10.peg.7661"/>
<name>A0A0C6FTN1_9HYPH</name>
<dbReference type="AlphaFoldDB" id="A0A0C6FTN1"/>
<evidence type="ECO:0000313" key="2">
    <source>
        <dbReference type="EMBL" id="BAQ50462.1"/>
    </source>
</evidence>
<feature type="region of interest" description="Disordered" evidence="1">
    <location>
        <begin position="1"/>
        <end position="73"/>
    </location>
</feature>
<evidence type="ECO:0000313" key="3">
    <source>
        <dbReference type="Proteomes" id="UP000061432"/>
    </source>
</evidence>
<dbReference type="Proteomes" id="UP000061432">
    <property type="component" value="Plasmid pMaq22A_5p"/>
</dbReference>
<reference evidence="3" key="2">
    <citation type="submission" date="2015-01" db="EMBL/GenBank/DDBJ databases">
        <title>Complete genome sequence of Methylobacterium aquaticum strain 22A.</title>
        <authorList>
            <person name="Tani A."/>
            <person name="Ogura Y."/>
            <person name="Hayashi T."/>
        </authorList>
    </citation>
    <scope>NUCLEOTIDE SEQUENCE [LARGE SCALE GENOMIC DNA]</scope>
    <source>
        <strain evidence="3">MA-22A</strain>
        <plasmid evidence="3">Plasmid pMaq22A_5p DNA</plasmid>
    </source>
</reference>
<evidence type="ECO:0000256" key="1">
    <source>
        <dbReference type="SAM" id="MobiDB-lite"/>
    </source>
</evidence>